<name>A0A380AA59_9GAMM</name>
<dbReference type="EMBL" id="UGYN01000002">
    <property type="protein sequence ID" value="SUI77127.1"/>
    <property type="molecule type" value="Genomic_DNA"/>
</dbReference>
<proteinExistence type="predicted"/>
<sequence length="242" mass="27173">MKQQTVIENLNVVKSFIRAAFKPDNAFAVAQSKLLAGMIDNALVEIENQQKRINELEQYKAGWLSIINACNEAYPHWAPLSEADFQRVTDLIKSVAADPVGFHARDAILNGENEHFKRRYSKHGRRVFFIQEKGSPLIEARQVIATQALQALIIAGLNTDAWENYADLSASAYAIADEFLTAGKPSDPMQESYFSRQEINLFRQWFNAIEDTNRTFLNDADSAAYLKILAFLEESAPKGGAQ</sequence>
<evidence type="ECO:0000313" key="2">
    <source>
        <dbReference type="Proteomes" id="UP000255529"/>
    </source>
</evidence>
<dbReference type="RefSeq" id="WP_115184094.1">
    <property type="nucleotide sequence ID" value="NZ_CAMKUF010000003.1"/>
</dbReference>
<dbReference type="Proteomes" id="UP000255529">
    <property type="component" value="Unassembled WGS sequence"/>
</dbReference>
<accession>A0A380AA59</accession>
<dbReference type="AlphaFoldDB" id="A0A380AA59"/>
<protein>
    <submittedName>
        <fullName evidence="1">Uncharacterized protein</fullName>
    </submittedName>
</protein>
<gene>
    <name evidence="1" type="ORF">NCTC11544_03892</name>
</gene>
<evidence type="ECO:0000313" key="1">
    <source>
        <dbReference type="EMBL" id="SUI77127.1"/>
    </source>
</evidence>
<organism evidence="1 2">
    <name type="scientific">Serratia quinivorans</name>
    <dbReference type="NCBI Taxonomy" id="137545"/>
    <lineage>
        <taxon>Bacteria</taxon>
        <taxon>Pseudomonadati</taxon>
        <taxon>Pseudomonadota</taxon>
        <taxon>Gammaproteobacteria</taxon>
        <taxon>Enterobacterales</taxon>
        <taxon>Yersiniaceae</taxon>
        <taxon>Serratia</taxon>
    </lineage>
</organism>
<reference evidence="1 2" key="1">
    <citation type="submission" date="2018-06" db="EMBL/GenBank/DDBJ databases">
        <authorList>
            <consortium name="Pathogen Informatics"/>
            <person name="Doyle S."/>
        </authorList>
    </citation>
    <scope>NUCLEOTIDE SEQUENCE [LARGE SCALE GENOMIC DNA]</scope>
    <source>
        <strain evidence="1 2">NCTC11544</strain>
    </source>
</reference>